<feature type="compositionally biased region" description="Polar residues" evidence="7">
    <location>
        <begin position="2034"/>
        <end position="2046"/>
    </location>
</feature>
<evidence type="ECO:0000256" key="4">
    <source>
        <dbReference type="ARBA" id="ARBA00022695"/>
    </source>
</evidence>
<dbReference type="InterPro" id="IPR000722">
    <property type="entry name" value="RNA_pol_asu"/>
</dbReference>
<evidence type="ECO:0000256" key="7">
    <source>
        <dbReference type="SAM" id="MobiDB-lite"/>
    </source>
</evidence>
<name>U6LWY3_EIMMA</name>
<keyword evidence="10" id="KW-1185">Reference proteome</keyword>
<keyword evidence="4 6" id="KW-0548">Nucleotidyltransferase</keyword>
<dbReference type="Gene3D" id="2.40.40.20">
    <property type="match status" value="2"/>
</dbReference>
<evidence type="ECO:0000256" key="2">
    <source>
        <dbReference type="ARBA" id="ARBA00022478"/>
    </source>
</evidence>
<feature type="compositionally biased region" description="Basic and acidic residues" evidence="7">
    <location>
        <begin position="2056"/>
        <end position="2068"/>
    </location>
</feature>
<dbReference type="RefSeq" id="XP_013332891.1">
    <property type="nucleotide sequence ID" value="XM_013477437.1"/>
</dbReference>
<feature type="region of interest" description="Disordered" evidence="7">
    <location>
        <begin position="2030"/>
        <end position="2210"/>
    </location>
</feature>
<accession>U6LWY3</accession>
<proteinExistence type="inferred from homology"/>
<feature type="region of interest" description="Disordered" evidence="7">
    <location>
        <begin position="1120"/>
        <end position="1139"/>
    </location>
</feature>
<evidence type="ECO:0000259" key="8">
    <source>
        <dbReference type="SMART" id="SM00663"/>
    </source>
</evidence>
<dbReference type="SMART" id="SM00663">
    <property type="entry name" value="RPOLA_N"/>
    <property type="match status" value="1"/>
</dbReference>
<comment type="function">
    <text evidence="6">DNA-dependent RNA polymerase catalyzes the transcription of DNA into RNA using the four ribonucleoside triphosphates as substrates.</text>
</comment>
<feature type="compositionally biased region" description="Gly residues" evidence="7">
    <location>
        <begin position="1128"/>
        <end position="1139"/>
    </location>
</feature>
<dbReference type="Pfam" id="PF04997">
    <property type="entry name" value="RNA_pol_Rpb1_1"/>
    <property type="match status" value="1"/>
</dbReference>
<feature type="compositionally biased region" description="Acidic residues" evidence="7">
    <location>
        <begin position="2102"/>
        <end position="2126"/>
    </location>
</feature>
<dbReference type="InterPro" id="IPR007080">
    <property type="entry name" value="RNA_pol_Rpb1_1"/>
</dbReference>
<dbReference type="GO" id="GO:0005736">
    <property type="term" value="C:RNA polymerase I complex"/>
    <property type="evidence" value="ECO:0007669"/>
    <property type="project" value="TreeGrafter"/>
</dbReference>
<evidence type="ECO:0000313" key="9">
    <source>
        <dbReference type="EMBL" id="CDJ56241.1"/>
    </source>
</evidence>
<dbReference type="InterPro" id="IPR007066">
    <property type="entry name" value="RNA_pol_Rpb1_3"/>
</dbReference>
<dbReference type="GeneID" id="25334241"/>
<dbReference type="Pfam" id="PF05000">
    <property type="entry name" value="RNA_pol_Rpb1_4"/>
    <property type="match status" value="1"/>
</dbReference>
<reference evidence="9" key="2">
    <citation type="submission" date="2013-10" db="EMBL/GenBank/DDBJ databases">
        <authorList>
            <person name="Aslett M."/>
        </authorList>
    </citation>
    <scope>NUCLEOTIDE SEQUENCE [LARGE SCALE GENOMIC DNA]</scope>
    <source>
        <strain evidence="9">Weybridge</strain>
    </source>
</reference>
<evidence type="ECO:0000256" key="1">
    <source>
        <dbReference type="ARBA" id="ARBA00006460"/>
    </source>
</evidence>
<feature type="compositionally biased region" description="Basic and acidic residues" evidence="7">
    <location>
        <begin position="209"/>
        <end position="222"/>
    </location>
</feature>
<dbReference type="InterPro" id="IPR042102">
    <property type="entry name" value="RNA_pol_Rpb1_3_sf"/>
</dbReference>
<keyword evidence="3 6" id="KW-0808">Transferase</keyword>
<dbReference type="InterPro" id="IPR007081">
    <property type="entry name" value="RNA_pol_Rpb1_5"/>
</dbReference>
<feature type="region of interest" description="Disordered" evidence="7">
    <location>
        <begin position="208"/>
        <end position="233"/>
    </location>
</feature>
<keyword evidence="2 6" id="KW-0240">DNA-directed RNA polymerase</keyword>
<evidence type="ECO:0000256" key="5">
    <source>
        <dbReference type="ARBA" id="ARBA00023163"/>
    </source>
</evidence>
<dbReference type="SUPFAM" id="SSF64484">
    <property type="entry name" value="beta and beta-prime subunits of DNA dependent RNA-polymerase"/>
    <property type="match status" value="2"/>
</dbReference>
<dbReference type="PANTHER" id="PTHR19376">
    <property type="entry name" value="DNA-DIRECTED RNA POLYMERASE"/>
    <property type="match status" value="1"/>
</dbReference>
<dbReference type="Pfam" id="PF04998">
    <property type="entry name" value="RNA_pol_Rpb1_5"/>
    <property type="match status" value="1"/>
</dbReference>
<dbReference type="Gene3D" id="6.10.250.2940">
    <property type="match status" value="1"/>
</dbReference>
<dbReference type="EMBL" id="HG718853">
    <property type="protein sequence ID" value="CDJ56241.1"/>
    <property type="molecule type" value="Genomic_DNA"/>
</dbReference>
<dbReference type="Gene3D" id="3.30.1490.180">
    <property type="entry name" value="RNA polymerase ii"/>
    <property type="match status" value="1"/>
</dbReference>
<dbReference type="InterPro" id="IPR044893">
    <property type="entry name" value="RNA_pol_Rpb1_clamp_domain"/>
</dbReference>
<dbReference type="InterPro" id="IPR006592">
    <property type="entry name" value="RNA_pol_N"/>
</dbReference>
<dbReference type="OMA" id="MGRSIDM"/>
<reference evidence="9" key="1">
    <citation type="submission" date="2013-10" db="EMBL/GenBank/DDBJ databases">
        <title>Genomic analysis of the causative agents of coccidiosis in chickens.</title>
        <authorList>
            <person name="Reid A.J."/>
            <person name="Blake D."/>
            <person name="Billington K."/>
            <person name="Browne H."/>
            <person name="Dunn M."/>
            <person name="Hung S."/>
            <person name="Kawahara F."/>
            <person name="Miranda-Saavedra D."/>
            <person name="Mourier T."/>
            <person name="Nagra H."/>
            <person name="Otto T.D."/>
            <person name="Rawlings N."/>
            <person name="Sanchez A."/>
            <person name="Sanders M."/>
            <person name="Subramaniam C."/>
            <person name="Tay Y."/>
            <person name="Dear P."/>
            <person name="Doerig C."/>
            <person name="Gruber A."/>
            <person name="Parkinson J."/>
            <person name="Shirley M."/>
            <person name="Wan K.L."/>
            <person name="Berriman M."/>
            <person name="Tomley F."/>
            <person name="Pain A."/>
        </authorList>
    </citation>
    <scope>NUCLEOTIDE SEQUENCE [LARGE SCALE GENOMIC DNA]</scope>
    <source>
        <strain evidence="9">Weybridge</strain>
    </source>
</reference>
<dbReference type="EC" id="2.7.7.6" evidence="6"/>
<dbReference type="GO" id="GO:0006351">
    <property type="term" value="P:DNA-templated transcription"/>
    <property type="evidence" value="ECO:0007669"/>
    <property type="project" value="InterPro"/>
</dbReference>
<evidence type="ECO:0000256" key="3">
    <source>
        <dbReference type="ARBA" id="ARBA00022679"/>
    </source>
</evidence>
<feature type="domain" description="RNA polymerase N-terminal" evidence="8">
    <location>
        <begin position="410"/>
        <end position="848"/>
    </location>
</feature>
<dbReference type="InterPro" id="IPR045867">
    <property type="entry name" value="DNA-dir_RpoC_beta_prime"/>
</dbReference>
<protein>
    <recommendedName>
        <fullName evidence="6">DNA-directed RNA polymerase subunit</fullName>
        <ecNumber evidence="6">2.7.7.6</ecNumber>
    </recommendedName>
</protein>
<dbReference type="Pfam" id="PF00623">
    <property type="entry name" value="RNA_pol_Rpb1_2"/>
    <property type="match status" value="2"/>
</dbReference>
<dbReference type="Pfam" id="PF04983">
    <property type="entry name" value="RNA_pol_Rpb1_3"/>
    <property type="match status" value="1"/>
</dbReference>
<feature type="compositionally biased region" description="Polar residues" evidence="7">
    <location>
        <begin position="2135"/>
        <end position="2148"/>
    </location>
</feature>
<evidence type="ECO:0000256" key="6">
    <source>
        <dbReference type="RuleBase" id="RU004279"/>
    </source>
</evidence>
<dbReference type="GO" id="GO:0003899">
    <property type="term" value="F:DNA-directed RNA polymerase activity"/>
    <property type="evidence" value="ECO:0007669"/>
    <property type="project" value="UniProtKB-EC"/>
</dbReference>
<dbReference type="Gene3D" id="4.10.860.120">
    <property type="entry name" value="RNA polymerase II, clamp domain"/>
    <property type="match status" value="1"/>
</dbReference>
<dbReference type="Gene3D" id="1.10.132.30">
    <property type="match status" value="1"/>
</dbReference>
<gene>
    <name evidence="9" type="ORF">EMWEY_00002550</name>
</gene>
<dbReference type="OrthoDB" id="270392at2759"/>
<organism evidence="9 10">
    <name type="scientific">Eimeria maxima</name>
    <name type="common">Coccidian parasite</name>
    <dbReference type="NCBI Taxonomy" id="5804"/>
    <lineage>
        <taxon>Eukaryota</taxon>
        <taxon>Sar</taxon>
        <taxon>Alveolata</taxon>
        <taxon>Apicomplexa</taxon>
        <taxon>Conoidasida</taxon>
        <taxon>Coccidia</taxon>
        <taxon>Eucoccidiorida</taxon>
        <taxon>Eimeriorina</taxon>
        <taxon>Eimeriidae</taxon>
        <taxon>Eimeria</taxon>
    </lineage>
</organism>
<dbReference type="PANTHER" id="PTHR19376:SF11">
    <property type="entry name" value="DNA-DIRECTED RNA POLYMERASE I SUBUNIT RPA1"/>
    <property type="match status" value="1"/>
</dbReference>
<dbReference type="Gene3D" id="1.10.274.100">
    <property type="entry name" value="RNA polymerase Rpb1, domain 3"/>
    <property type="match status" value="1"/>
</dbReference>
<dbReference type="InterPro" id="IPR038120">
    <property type="entry name" value="Rpb1_funnel_sf"/>
</dbReference>
<dbReference type="Gene3D" id="6.20.50.80">
    <property type="match status" value="1"/>
</dbReference>
<dbReference type="VEuPathDB" id="ToxoDB:EMWEY_00002550"/>
<dbReference type="GO" id="GO:0003677">
    <property type="term" value="F:DNA binding"/>
    <property type="evidence" value="ECO:0007669"/>
    <property type="project" value="InterPro"/>
</dbReference>
<dbReference type="InterPro" id="IPR007083">
    <property type="entry name" value="RNA_pol_Rpb1_4"/>
</dbReference>
<comment type="similarity">
    <text evidence="1 6">Belongs to the RNA polymerase beta' chain family.</text>
</comment>
<evidence type="ECO:0000313" key="10">
    <source>
        <dbReference type="Proteomes" id="UP000030763"/>
    </source>
</evidence>
<dbReference type="Proteomes" id="UP000030763">
    <property type="component" value="Unassembled WGS sequence"/>
</dbReference>
<feature type="compositionally biased region" description="Basic and acidic residues" evidence="7">
    <location>
        <begin position="2165"/>
        <end position="2183"/>
    </location>
</feature>
<keyword evidence="5 6" id="KW-0804">Transcription</keyword>
<comment type="catalytic activity">
    <reaction evidence="6">
        <text>RNA(n) + a ribonucleoside 5'-triphosphate = RNA(n+1) + diphosphate</text>
        <dbReference type="Rhea" id="RHEA:21248"/>
        <dbReference type="Rhea" id="RHEA-COMP:14527"/>
        <dbReference type="Rhea" id="RHEA-COMP:17342"/>
        <dbReference type="ChEBI" id="CHEBI:33019"/>
        <dbReference type="ChEBI" id="CHEBI:61557"/>
        <dbReference type="ChEBI" id="CHEBI:140395"/>
        <dbReference type="EC" id="2.7.7.6"/>
    </reaction>
</comment>
<sequence length="2502" mass="271785">MSDPNLVVSTNVKSARLEFLGDEEIRKLSCCRVVSPAAFAAPEGSGLGAGGSKPWGGDATGAAAAAAAAAAGLAAAVPGGVHDSRMGVFDGRETCGTCGASGSCPGHIGHIELELPALQPILMPSLVKLLKGVCLECRRLRLPRQQKGLEAKRFQLLQLLLLKELQLMDSAVTRSSSGNNGGDAEASKRRSDILKIFAAVDAELSARMQQEEGEKQQLESHVDSGGLAAAETGGDEAGVATDTAAKAAADSKKTFLLQHIARDLSGSSMQVSAWRAFRSRVLQQAAAVTRCSHCGVANAVSVHLAPKGSGVELRWPWQLSLPYSGSSFFGSLFHKGVAAGSTEAAAATTAETRVRPDEGCLKYSRTGKAIGCVELQGFQLYPLLQTLFSFDDDRLLLNYVFPMTIQLGPSVFFQQALAVAANRFRPPTAAAARGLGGRGGGGQLLHPRTQQLQDILRLNEKLRFALNVLKHPNPLEALKDPTQWAALFTGATDKQQQQQQQQQLAPEQQQLLQEFVEQHAAGGGKWLSTYALQLQLKLNEIVDNTRAEKPQAAPPGIRQWMERKAGAIRQRMQGKRVNYAARTVLAPDGLLAPNEVAVPLEFAMKLSVPEAVTAFNASQLSQMIRNGPNKHPGALALQDDKGNTFNLEFMSQSARAAKALELEAFAAAGTSDGSVFKVYRHLKDGDVVLMNRQPSLHRLSLMAHFVKVAKPMTREFHVNTFIEAAGLRRKDGSYRQVTQSLLKKRIQQQQQQEEGEQQPQAAAAAAAAAAKAEKEIAERVFRINFVNCSSYNADFDGDEMNLHVPQDAVARSEASQIVNADSQFTVPKNGDLPFRQVCGWLLKVYGLNLEVYWQFFECLLSSLVYVGLERYLGSQGGGVRITLDRSKPLESSFAISSAAATCSSNLGNIVTVPPAVLWPKRLWTGKQVITTVLKTLVDGFARSRLRRCVAGSSSSKRVAEVLKGYRGINLESKSKTPGDAWGGAEDGDKEEACVIIRDSELLQGVFDKNQFGSSSGGLLHCVYLLLGGRAASMLLQCLSALFSCFLKMHGATTSPADFVLRTEGMQQREALIKKVVEAGTFLQEHFLWRLSSHLGCPPDEAHQRLQQRVAAAKATRTAPAAAATSAGGDAGAAGTGTEGGAAADWKAEAAAAAAAAFESGGGEAGLQRRKHALLKMAAAAAATATAAAGGSEDGSEPAAVDAAAAAGVLAEKLSLARLADAAAELLDGTQQQKQKQQQPQLNPWLLLRQKQLPLAASGIRPTAAAAAQQLRQLLQMLQRMQGMPQQRRELLLLLSSSPLLQEQLPRVAKLLQTQRLLPLHMQPSSCNSTSSKTEGANDCIYEQLKFPPPNVVVALPDGGSIEGSTRYLRPQLYHPSWLWQHQQQPQSAAAAFASGSFESPERYVLQSAAAAAAATATKQRVLLSPSIVTQFVLEIASLQCLFGFSTLERLRVLLQRQFKGRLSAFDELLDSFFMGFMGKVSSQSTDIMSGRSFLYRFPRNGFASMIKTGAKGSNVNYAMICVFLGQQSLEGRRVQPMSSGKSLPAFAPADFGSLARGFVLSSFLTGLREEEFYFHCMAGREGLIDTAVKTAKSGYLQRSLIKSLESLHLAYDGSVRDADGSILQFVYADDANDPANANALKNMQLLTGNPYLLKWFNKPPPQVELSVHRNVSAYSRCKFGSKKEGQATEKDKEKDRDKQMERYLSAMEAQPFNSPLSAVGATNYLFEQNLKEVVASACEEYARTRRWLSFSSSKKQQQQEQQDYRAGLPAEELELLLRIAFHRGCMQPGEAVGVIAAQSIGEPATQMTLNTFHLAGHGAANVTMGIPRLRELLQLGAKTKTPQIIIPIKRGGDALGDRVKDRIALENAHAALRGFKTIRMEDFVHAVGVEANVYYQGPDSVNSFPEARPVGSRSAFSSRLYWEYEVSVQLEPLQHFCSVVRQFKPDDLLLLVLNKVIRPLLKKARKMAVASVSQYEFSEAAELQSDVQQLYRAFILKERLKSQWERRGAVKDILRSGNIACESGAGDAALEGEATSSKTQNTSAATNRGHAAAAEEDTKAAEDHDEGGNNKQKQRRKKNEEQEEEGKPAAKQGSVNSADSGHEEDEDDDEEDEEQEEADEEDDDDERQQQQQQQGDSSASDTEGSSRGSEAEDDDDNNNVNSSTTEKKEKKEKGVKGVKREPSAEIEDPQPPEKRIKQEQQQQQQGGEERLLDLAEVLRGKRFDRTLGVFVEEEKPASESKDKSLLQADTYSRPQLAPSPFEPDAVWSSPAAFNKMAPLDLESAAILHDLKICRKTWRVVVKFGWPVDKCPYRIELLPLVKGLVEKVTLQQPQGVSNPRIVQGAGCTTGSPMELHCSGSNLQWLHRLKETAVDHNRLQTNDVLAVLKFYGIEAARALFLRELSAVFGAYGIQVHSAHLGLVADFVTRDGNIIPFNRLGIQNSNSPFLQMAFETSFKFLTEACERAAVDDLQSPSAALIVGSPATIGSQQSQLLAVLPDFTDS</sequence>